<feature type="transmembrane region" description="Helical" evidence="8">
    <location>
        <begin position="316"/>
        <end position="335"/>
    </location>
</feature>
<feature type="transmembrane region" description="Helical" evidence="8">
    <location>
        <begin position="157"/>
        <end position="177"/>
    </location>
</feature>
<dbReference type="PANTHER" id="PTHR30472">
    <property type="entry name" value="FERRIC ENTEROBACTIN TRANSPORT SYSTEM PERMEASE PROTEIN"/>
    <property type="match status" value="1"/>
</dbReference>
<evidence type="ECO:0000256" key="3">
    <source>
        <dbReference type="ARBA" id="ARBA00022448"/>
    </source>
</evidence>
<sequence length="339" mass="36407">MVNTDRQYRTVITVSLCLLAIVMYFSLTYGIFSITVSDVVTTLLRIDPVREYDLLLFDFRLPRIIIAGLVGAGLGMSGVVLQGISRNGLADPGILGINAGAGLGIVCFLFFVQGSFTGISWLSALAMPLYGLAGGLGAMLLVWLFSWESGRLNSERFLLTGIAVSAGLSSISLYLTLKMNPADFHMVAVWHTGSIWNANWQFIAASIPWFILLVPVLIHKASVLDLFQLETSSVRSLGVAVEREQIILLLASTGLIGACVAVAGNISFVGLVIPHIAKRLVGIQHHHVLPTAMILGVVLVVAADFVAKNLLAPVEISVGIVISLLGIPYFIYLLYKAKA</sequence>
<feature type="transmembrane region" description="Helical" evidence="8">
    <location>
        <begin position="288"/>
        <end position="310"/>
    </location>
</feature>
<keyword evidence="7 8" id="KW-0472">Membrane</keyword>
<dbReference type="GO" id="GO:0005886">
    <property type="term" value="C:plasma membrane"/>
    <property type="evidence" value="ECO:0007669"/>
    <property type="project" value="UniProtKB-SubCell"/>
</dbReference>
<feature type="transmembrane region" description="Helical" evidence="8">
    <location>
        <begin position="61"/>
        <end position="81"/>
    </location>
</feature>
<evidence type="ECO:0000256" key="4">
    <source>
        <dbReference type="ARBA" id="ARBA00022475"/>
    </source>
</evidence>
<evidence type="ECO:0000313" key="10">
    <source>
        <dbReference type="Proteomes" id="UP000295063"/>
    </source>
</evidence>
<dbReference type="EMBL" id="SLUI01000007">
    <property type="protein sequence ID" value="TCL36959.1"/>
    <property type="molecule type" value="Genomic_DNA"/>
</dbReference>
<comment type="subcellular location">
    <subcellularLocation>
        <location evidence="1">Cell membrane</location>
        <topology evidence="1">Multi-pass membrane protein</topology>
    </subcellularLocation>
</comment>
<gene>
    <name evidence="9" type="ORF">EV210_107224</name>
</gene>
<evidence type="ECO:0000256" key="8">
    <source>
        <dbReference type="SAM" id="Phobius"/>
    </source>
</evidence>
<dbReference type="Proteomes" id="UP000295063">
    <property type="component" value="Unassembled WGS sequence"/>
</dbReference>
<dbReference type="CDD" id="cd06550">
    <property type="entry name" value="TM_ABC_iron-siderophores_like"/>
    <property type="match status" value="1"/>
</dbReference>
<dbReference type="InterPro" id="IPR000522">
    <property type="entry name" value="ABC_transptr_permease_BtuC"/>
</dbReference>
<keyword evidence="6 8" id="KW-1133">Transmembrane helix</keyword>
<dbReference type="AlphaFoldDB" id="A0A4R1PZI3"/>
<feature type="transmembrane region" description="Helical" evidence="8">
    <location>
        <begin position="124"/>
        <end position="145"/>
    </location>
</feature>
<protein>
    <submittedName>
        <fullName evidence="9">Iron complex transport system permease protein</fullName>
    </submittedName>
</protein>
<accession>A0A4R1PZI3</accession>
<keyword evidence="10" id="KW-1185">Reference proteome</keyword>
<reference evidence="9 10" key="1">
    <citation type="submission" date="2019-03" db="EMBL/GenBank/DDBJ databases">
        <title>Genomic Encyclopedia of Type Strains, Phase IV (KMG-IV): sequencing the most valuable type-strain genomes for metagenomic binning, comparative biology and taxonomic classification.</title>
        <authorList>
            <person name="Goeker M."/>
        </authorList>
    </citation>
    <scope>NUCLEOTIDE SEQUENCE [LARGE SCALE GENOMIC DNA]</scope>
    <source>
        <strain evidence="9 10">DSM 15969</strain>
    </source>
</reference>
<proteinExistence type="inferred from homology"/>
<feature type="transmembrane region" description="Helical" evidence="8">
    <location>
        <begin position="12"/>
        <end position="40"/>
    </location>
</feature>
<feature type="transmembrane region" description="Helical" evidence="8">
    <location>
        <begin position="198"/>
        <end position="218"/>
    </location>
</feature>
<comment type="caution">
    <text evidence="9">The sequence shown here is derived from an EMBL/GenBank/DDBJ whole genome shotgun (WGS) entry which is preliminary data.</text>
</comment>
<comment type="similarity">
    <text evidence="2">Belongs to the binding-protein-dependent transport system permease family. FecCD subfamily.</text>
</comment>
<keyword evidence="3" id="KW-0813">Transport</keyword>
<dbReference type="PANTHER" id="PTHR30472:SF23">
    <property type="entry name" value="IRON-UPTAKE SYSTEM PERMEASE PROTEIN FEUC"/>
    <property type="match status" value="1"/>
</dbReference>
<organism evidence="9 10">
    <name type="scientific">Anaerospora hongkongensis</name>
    <dbReference type="NCBI Taxonomy" id="244830"/>
    <lineage>
        <taxon>Bacteria</taxon>
        <taxon>Bacillati</taxon>
        <taxon>Bacillota</taxon>
        <taxon>Negativicutes</taxon>
        <taxon>Selenomonadales</taxon>
        <taxon>Sporomusaceae</taxon>
        <taxon>Anaerospora</taxon>
    </lineage>
</organism>
<dbReference type="SUPFAM" id="SSF81345">
    <property type="entry name" value="ABC transporter involved in vitamin B12 uptake, BtuC"/>
    <property type="match status" value="1"/>
</dbReference>
<evidence type="ECO:0000313" key="9">
    <source>
        <dbReference type="EMBL" id="TCL36959.1"/>
    </source>
</evidence>
<keyword evidence="5 8" id="KW-0812">Transmembrane</keyword>
<feature type="transmembrane region" description="Helical" evidence="8">
    <location>
        <begin position="93"/>
        <end position="112"/>
    </location>
</feature>
<evidence type="ECO:0000256" key="1">
    <source>
        <dbReference type="ARBA" id="ARBA00004651"/>
    </source>
</evidence>
<keyword evidence="4" id="KW-1003">Cell membrane</keyword>
<dbReference type="RefSeq" id="WP_132080707.1">
    <property type="nucleotide sequence ID" value="NZ_DAMAKO010000006.1"/>
</dbReference>
<dbReference type="GO" id="GO:0033214">
    <property type="term" value="P:siderophore-iron import into cell"/>
    <property type="evidence" value="ECO:0007669"/>
    <property type="project" value="TreeGrafter"/>
</dbReference>
<dbReference type="GO" id="GO:0022857">
    <property type="term" value="F:transmembrane transporter activity"/>
    <property type="evidence" value="ECO:0007669"/>
    <property type="project" value="InterPro"/>
</dbReference>
<dbReference type="InterPro" id="IPR037294">
    <property type="entry name" value="ABC_BtuC-like"/>
</dbReference>
<name>A0A4R1PZI3_9FIRM</name>
<feature type="transmembrane region" description="Helical" evidence="8">
    <location>
        <begin position="246"/>
        <end position="276"/>
    </location>
</feature>
<evidence type="ECO:0000256" key="7">
    <source>
        <dbReference type="ARBA" id="ARBA00023136"/>
    </source>
</evidence>
<dbReference type="Gene3D" id="1.10.3470.10">
    <property type="entry name" value="ABC transporter involved in vitamin B12 uptake, BtuC"/>
    <property type="match status" value="1"/>
</dbReference>
<evidence type="ECO:0000256" key="5">
    <source>
        <dbReference type="ARBA" id="ARBA00022692"/>
    </source>
</evidence>
<dbReference type="OrthoDB" id="9792889at2"/>
<dbReference type="Pfam" id="PF01032">
    <property type="entry name" value="FecCD"/>
    <property type="match status" value="1"/>
</dbReference>
<evidence type="ECO:0000256" key="2">
    <source>
        <dbReference type="ARBA" id="ARBA00007935"/>
    </source>
</evidence>
<dbReference type="FunFam" id="1.10.3470.10:FF:000001">
    <property type="entry name" value="Vitamin B12 ABC transporter permease BtuC"/>
    <property type="match status" value="1"/>
</dbReference>
<evidence type="ECO:0000256" key="6">
    <source>
        <dbReference type="ARBA" id="ARBA00022989"/>
    </source>
</evidence>